<reference evidence="1 2" key="2">
    <citation type="journal article" date="2023" name="Mol. Biol. Evol.">
        <title>Genomics of Secondarily Temperate Adaptation in the Only Non-Antarctic Icefish.</title>
        <authorList>
            <person name="Rivera-Colon A.G."/>
            <person name="Rayamajhi N."/>
            <person name="Minhas B.F."/>
            <person name="Madrigal G."/>
            <person name="Bilyk K.T."/>
            <person name="Yoon V."/>
            <person name="Hune M."/>
            <person name="Gregory S."/>
            <person name="Cheng C.H.C."/>
            <person name="Catchen J.M."/>
        </authorList>
    </citation>
    <scope>NUCLEOTIDE SEQUENCE [LARGE SCALE GENOMIC DNA]</scope>
    <source>
        <strain evidence="1">JMC-PN-2008</strain>
    </source>
</reference>
<organism evidence="1 2">
    <name type="scientific">Eleginops maclovinus</name>
    <name type="common">Patagonian blennie</name>
    <name type="synonym">Eleginus maclovinus</name>
    <dbReference type="NCBI Taxonomy" id="56733"/>
    <lineage>
        <taxon>Eukaryota</taxon>
        <taxon>Metazoa</taxon>
        <taxon>Chordata</taxon>
        <taxon>Craniata</taxon>
        <taxon>Vertebrata</taxon>
        <taxon>Euteleostomi</taxon>
        <taxon>Actinopterygii</taxon>
        <taxon>Neopterygii</taxon>
        <taxon>Teleostei</taxon>
        <taxon>Neoteleostei</taxon>
        <taxon>Acanthomorphata</taxon>
        <taxon>Eupercaria</taxon>
        <taxon>Perciformes</taxon>
        <taxon>Notothenioidei</taxon>
        <taxon>Eleginopidae</taxon>
        <taxon>Eleginops</taxon>
    </lineage>
</organism>
<evidence type="ECO:0000313" key="2">
    <source>
        <dbReference type="Proteomes" id="UP001346869"/>
    </source>
</evidence>
<dbReference type="AlphaFoldDB" id="A0AAN7YCQ7"/>
<reference evidence="1 2" key="1">
    <citation type="journal article" date="2023" name="Genes (Basel)">
        <title>Chromosome-Level Genome Assembly and Circadian Gene Repertoire of the Patagonia Blennie Eleginops maclovinus-The Closest Ancestral Proxy of Antarctic Cryonotothenioids.</title>
        <authorList>
            <person name="Cheng C.C."/>
            <person name="Rivera-Colon A.G."/>
            <person name="Minhas B.F."/>
            <person name="Wilson L."/>
            <person name="Rayamajhi N."/>
            <person name="Vargas-Chacoff L."/>
            <person name="Catchen J.M."/>
        </authorList>
    </citation>
    <scope>NUCLEOTIDE SEQUENCE [LARGE SCALE GENOMIC DNA]</scope>
    <source>
        <strain evidence="1">JMC-PN-2008</strain>
    </source>
</reference>
<proteinExistence type="predicted"/>
<gene>
    <name evidence="1" type="ORF">PBY51_019309</name>
</gene>
<evidence type="ECO:0000313" key="1">
    <source>
        <dbReference type="EMBL" id="KAK5874360.1"/>
    </source>
</evidence>
<dbReference type="Proteomes" id="UP001346869">
    <property type="component" value="Unassembled WGS sequence"/>
</dbReference>
<name>A0AAN7YCQ7_ELEMC</name>
<protein>
    <submittedName>
        <fullName evidence="1">Uncharacterized protein</fullName>
    </submittedName>
</protein>
<keyword evidence="2" id="KW-1185">Reference proteome</keyword>
<dbReference type="EMBL" id="JAUZQC010000003">
    <property type="protein sequence ID" value="KAK5874360.1"/>
    <property type="molecule type" value="Genomic_DNA"/>
</dbReference>
<comment type="caution">
    <text evidence="1">The sequence shown here is derived from an EMBL/GenBank/DDBJ whole genome shotgun (WGS) entry which is preliminary data.</text>
</comment>
<sequence length="92" mass="10425">MHTSKTRFQEWLADGVAIAMASCLRGFHWKIAWIQTKAWLLISMKPSRCSLLMLPVDLKPQHKSTDLSGNGVMMWHFSSSPLTQISSFMSTV</sequence>
<accession>A0AAN7YCQ7</accession>